<dbReference type="EMBL" id="CP010802">
    <property type="protein sequence ID" value="ALC16778.1"/>
    <property type="molecule type" value="Genomic_DNA"/>
</dbReference>
<evidence type="ECO:0000313" key="10">
    <source>
        <dbReference type="Proteomes" id="UP000057158"/>
    </source>
</evidence>
<evidence type="ECO:0000256" key="6">
    <source>
        <dbReference type="ARBA" id="ARBA00023136"/>
    </source>
</evidence>
<evidence type="ECO:0000313" key="9">
    <source>
        <dbReference type="EMBL" id="ALC16778.1"/>
    </source>
</evidence>
<dbReference type="Proteomes" id="UP000057158">
    <property type="component" value="Chromosome"/>
</dbReference>
<keyword evidence="6" id="KW-0472">Membrane</keyword>
<dbReference type="AlphaFoldDB" id="A0A0M4CX78"/>
<dbReference type="GO" id="GO:0009279">
    <property type="term" value="C:cell outer membrane"/>
    <property type="evidence" value="ECO:0007669"/>
    <property type="project" value="UniProtKB-SubCell"/>
</dbReference>
<dbReference type="PATRIC" id="fig|1603606.3.peg.2172"/>
<comment type="similarity">
    <text evidence="2">Belongs to the OmpP1/FadL family.</text>
</comment>
<evidence type="ECO:0000256" key="3">
    <source>
        <dbReference type="ARBA" id="ARBA00022452"/>
    </source>
</evidence>
<reference evidence="9 10" key="1">
    <citation type="submission" date="2015-07" db="EMBL/GenBank/DDBJ databases">
        <title>Isolation and Genomic Characterization of a Novel Halophilic Metal-Reducing Deltaproteobacterium from the Deep Subsurface.</title>
        <authorList>
            <person name="Badalamenti J.P."/>
            <person name="Summers Z.M."/>
            <person name="Gralnick J.A."/>
            <person name="Bond D.R."/>
        </authorList>
    </citation>
    <scope>NUCLEOTIDE SEQUENCE [LARGE SCALE GENOMIC DNA]</scope>
    <source>
        <strain evidence="9 10">WTL</strain>
    </source>
</reference>
<dbReference type="STRING" id="1603606.DSOUD_2010"/>
<accession>A0A0M4CX78</accession>
<keyword evidence="7" id="KW-0998">Cell outer membrane</keyword>
<comment type="subcellular location">
    <subcellularLocation>
        <location evidence="1">Cell outer membrane</location>
        <topology evidence="1">Multi-pass membrane protein</topology>
    </subcellularLocation>
</comment>
<gene>
    <name evidence="9" type="ORF">DSOUD_2010</name>
</gene>
<evidence type="ECO:0000256" key="5">
    <source>
        <dbReference type="ARBA" id="ARBA00022729"/>
    </source>
</evidence>
<feature type="signal peptide" evidence="8">
    <location>
        <begin position="1"/>
        <end position="23"/>
    </location>
</feature>
<keyword evidence="4" id="KW-0812">Transmembrane</keyword>
<protein>
    <submittedName>
        <fullName evidence="9">Long-chain fatty acid transport protein</fullName>
    </submittedName>
</protein>
<dbReference type="SUPFAM" id="SSF56935">
    <property type="entry name" value="Porins"/>
    <property type="match status" value="1"/>
</dbReference>
<evidence type="ECO:0000256" key="1">
    <source>
        <dbReference type="ARBA" id="ARBA00004571"/>
    </source>
</evidence>
<proteinExistence type="inferred from homology"/>
<organism evidence="9 10">
    <name type="scientific">Desulfuromonas soudanensis</name>
    <dbReference type="NCBI Taxonomy" id="1603606"/>
    <lineage>
        <taxon>Bacteria</taxon>
        <taxon>Pseudomonadati</taxon>
        <taxon>Thermodesulfobacteriota</taxon>
        <taxon>Desulfuromonadia</taxon>
        <taxon>Desulfuromonadales</taxon>
        <taxon>Desulfuromonadaceae</taxon>
        <taxon>Desulfuromonas</taxon>
    </lineage>
</organism>
<evidence type="ECO:0000256" key="4">
    <source>
        <dbReference type="ARBA" id="ARBA00022692"/>
    </source>
</evidence>
<evidence type="ECO:0000256" key="8">
    <source>
        <dbReference type="SAM" id="SignalP"/>
    </source>
</evidence>
<dbReference type="GO" id="GO:0015483">
    <property type="term" value="F:long-chain fatty acid transporting porin activity"/>
    <property type="evidence" value="ECO:0007669"/>
    <property type="project" value="TreeGrafter"/>
</dbReference>
<dbReference type="KEGG" id="des:DSOUD_2010"/>
<dbReference type="PANTHER" id="PTHR35093:SF8">
    <property type="entry name" value="OUTER MEMBRANE PROTEIN NMB0088-RELATED"/>
    <property type="match status" value="1"/>
</dbReference>
<evidence type="ECO:0000256" key="2">
    <source>
        <dbReference type="ARBA" id="ARBA00008163"/>
    </source>
</evidence>
<name>A0A0M4CX78_9BACT</name>
<dbReference type="RefSeq" id="WP_082351189.1">
    <property type="nucleotide sequence ID" value="NZ_CP010802.1"/>
</dbReference>
<feature type="chain" id="PRO_5005791632" evidence="8">
    <location>
        <begin position="24"/>
        <end position="458"/>
    </location>
</feature>
<keyword evidence="3" id="KW-1134">Transmembrane beta strand</keyword>
<dbReference type="Pfam" id="PF03349">
    <property type="entry name" value="Toluene_X"/>
    <property type="match status" value="1"/>
</dbReference>
<dbReference type="OrthoDB" id="9922at2"/>
<dbReference type="InterPro" id="IPR005017">
    <property type="entry name" value="OMPP1/FadL/TodX"/>
</dbReference>
<evidence type="ECO:0000256" key="7">
    <source>
        <dbReference type="ARBA" id="ARBA00023237"/>
    </source>
</evidence>
<dbReference type="Gene3D" id="2.40.160.60">
    <property type="entry name" value="Outer membrane protein transport protein (OMPP1/FadL/TodX)"/>
    <property type="match status" value="1"/>
</dbReference>
<keyword evidence="10" id="KW-1185">Reference proteome</keyword>
<dbReference type="PANTHER" id="PTHR35093">
    <property type="entry name" value="OUTER MEMBRANE PROTEIN NMB0088-RELATED"/>
    <property type="match status" value="1"/>
</dbReference>
<keyword evidence="5 8" id="KW-0732">Signal</keyword>
<sequence length="458" mass="48500">MKVVQRVVATCCLVLGMASPVFSSGFAIVEQSVSGLGTAFSGAAAVAEDASTLFFNPAGLTRLKGQEAVLGLHYIKPKTEFSDNGSSLSPALTGGAFVALSGSEGGDGGEDAFVPNVYYAANMDNGWAFGIGVNAPFGLATEYADGWQGRYHALRSEVKTVNINPSLAYKVNDHLSLGAGFNAQKLTAELSNAIDFGSIATALSGGALGTPQGSDGRVVLDADDWAYGYNLGLLVEANENTRLGLAYRSRMEYTAKGSADFTVPTAVTSLPGGVGGGIAATFADSGAKADITLPDTLSASVYHRFTDRLALMADVTWTNWSVFNELRVQFDNPLKGDSVTSYNWNDSWRYSLGGSYDASESLTLRAGVAFDETPIPDAENRTPRIPGEDRFWTSVGACYRFSENLKADFAYAHLFVSDSKIDRQAGVDPNGENFFAGTLVGEFENAVDIASIQLAYNF</sequence>